<dbReference type="PIRSF" id="PIRSF000124">
    <property type="entry name" value="UDPglc_GDPman_dh"/>
    <property type="match status" value="1"/>
</dbReference>
<dbReference type="UniPathway" id="UPA00038">
    <property type="reaction ID" value="UER00491"/>
</dbReference>
<dbReference type="InterPro" id="IPR014027">
    <property type="entry name" value="UDP-Glc/GDP-Man_DH_C"/>
</dbReference>
<evidence type="ECO:0000313" key="12">
    <source>
        <dbReference type="EMBL" id="PWI75073.1"/>
    </source>
</evidence>
<feature type="binding site" evidence="9">
    <location>
        <position position="406"/>
    </location>
    <ligand>
        <name>NAD(+)</name>
        <dbReference type="ChEBI" id="CHEBI:57540"/>
    </ligand>
</feature>
<evidence type="ECO:0000256" key="10">
    <source>
        <dbReference type="SAM" id="MobiDB-lite"/>
    </source>
</evidence>
<dbReference type="GO" id="GO:0006024">
    <property type="term" value="P:glycosaminoglycan biosynthetic process"/>
    <property type="evidence" value="ECO:0007669"/>
    <property type="project" value="TreeGrafter"/>
</dbReference>
<feature type="compositionally biased region" description="Low complexity" evidence="10">
    <location>
        <begin position="885"/>
        <end position="904"/>
    </location>
</feature>
<dbReference type="GO" id="GO:0051287">
    <property type="term" value="F:NAD binding"/>
    <property type="evidence" value="ECO:0007669"/>
    <property type="project" value="InterPro"/>
</dbReference>
<proteinExistence type="inferred from homology"/>
<dbReference type="SMART" id="SM00984">
    <property type="entry name" value="UDPG_MGDP_dh_C"/>
    <property type="match status" value="1"/>
</dbReference>
<evidence type="ECO:0000259" key="11">
    <source>
        <dbReference type="SMART" id="SM00984"/>
    </source>
</evidence>
<dbReference type="GO" id="GO:0000271">
    <property type="term" value="P:polysaccharide biosynthetic process"/>
    <property type="evidence" value="ECO:0007669"/>
    <property type="project" value="InterPro"/>
</dbReference>
<feature type="binding site" evidence="9">
    <location>
        <position position="152"/>
    </location>
    <ligand>
        <name>NAD(+)</name>
        <dbReference type="ChEBI" id="CHEBI:57540"/>
    </ligand>
</feature>
<gene>
    <name evidence="12" type="ORF">PCL_05731</name>
</gene>
<dbReference type="GO" id="GO:0005634">
    <property type="term" value="C:nucleus"/>
    <property type="evidence" value="ECO:0007669"/>
    <property type="project" value="TreeGrafter"/>
</dbReference>
<evidence type="ECO:0000256" key="8">
    <source>
        <dbReference type="PIRSR" id="PIRSR500134-2"/>
    </source>
</evidence>
<comment type="catalytic activity">
    <reaction evidence="6">
        <text>UDP-alpha-D-glucose + 2 NAD(+) + H2O = UDP-alpha-D-glucuronate + 2 NADH + 3 H(+)</text>
        <dbReference type="Rhea" id="RHEA:23596"/>
        <dbReference type="ChEBI" id="CHEBI:15377"/>
        <dbReference type="ChEBI" id="CHEBI:15378"/>
        <dbReference type="ChEBI" id="CHEBI:57540"/>
        <dbReference type="ChEBI" id="CHEBI:57945"/>
        <dbReference type="ChEBI" id="CHEBI:58052"/>
        <dbReference type="ChEBI" id="CHEBI:58885"/>
        <dbReference type="EC" id="1.1.1.22"/>
    </reaction>
</comment>
<comment type="caution">
    <text evidence="12">The sequence shown here is derived from an EMBL/GenBank/DDBJ whole genome shotgun (WGS) entry which is preliminary data.</text>
</comment>
<dbReference type="GO" id="GO:0006065">
    <property type="term" value="P:UDP-glucuronate biosynthetic process"/>
    <property type="evidence" value="ECO:0007669"/>
    <property type="project" value="UniProtKB-UniPathway"/>
</dbReference>
<feature type="compositionally biased region" description="Low complexity" evidence="10">
    <location>
        <begin position="980"/>
        <end position="999"/>
    </location>
</feature>
<dbReference type="InterPro" id="IPR028356">
    <property type="entry name" value="UDPglc_DH_euk"/>
</dbReference>
<feature type="compositionally biased region" description="Basic and acidic residues" evidence="10">
    <location>
        <begin position="808"/>
        <end position="831"/>
    </location>
</feature>
<dbReference type="InterPro" id="IPR017476">
    <property type="entry name" value="UDP-Glc/GDP-Man"/>
</dbReference>
<dbReference type="InterPro" id="IPR001732">
    <property type="entry name" value="UDP-Glc/GDP-Man_DH_N"/>
</dbReference>
<dbReference type="AlphaFoldDB" id="A0A2U3EKP3"/>
<feature type="compositionally biased region" description="Polar residues" evidence="10">
    <location>
        <begin position="1064"/>
        <end position="1086"/>
    </location>
</feature>
<protein>
    <recommendedName>
        <fullName evidence="3">UDP-glucose 6-dehydrogenase</fullName>
        <ecNumber evidence="3">1.1.1.22</ecNumber>
    </recommendedName>
</protein>
<dbReference type="SUPFAM" id="SSF48179">
    <property type="entry name" value="6-phosphogluconate dehydrogenase C-terminal domain-like"/>
    <property type="match status" value="1"/>
</dbReference>
<dbReference type="NCBIfam" id="TIGR03026">
    <property type="entry name" value="NDP-sugDHase"/>
    <property type="match status" value="1"/>
</dbReference>
<feature type="region of interest" description="Disordered" evidence="10">
    <location>
        <begin position="716"/>
        <end position="754"/>
    </location>
</feature>
<sequence>MPSLPEAVVDSVSKLGLNGSSEHTNGTFNGDVKVRTICCVGAGYVGGPTAAVIAFQNPHIKVTVVDRDTTRIRRWNSRHPPIYEPGLHDIVRIARDGSRETSFSNGPTSDGEGSSSDEGETVVPSRPGNLFFTTDVAKSIAEADVVLVAVNTPTKERGVGAGSATDMTAFEAVTGVVAQYAREGAIIVEKSTVPCRTAQLVADTLSMHRPGVHFEILSNPEFLAAGTAVNDLLYPDRILIGSAPTPSGKKAAEALVGVYAAWVPRERILTTNVWSSELAKLVANSMLAQRISSINSISAVCEQTGADVDEVAKAIGVDPRIGNKFLMAGIGFGGSCFKKDVLNLVYLADTMGLPEVGEYWRQVVKMNEYARDRFTNRVIKCLNNTLVGKKITILGYAFKKNTSDTREAPALEMIKTLLEERPREVAVFDPCCNPLVVKNEILALLGAEVSQRVHVYSNAFDACEGSTAVVIATEFDEFRNQPAPKPAPAPVPEAAPKMIGRKPNPKSDPRPFTASTPTENELLALHKHLVQRATETSPDPLDRFNVEPSCEADCPDCITERESEKTGDATGMGSAEEYKPKERIDWVRIASSMAKPRWVFDGRGVIDSREMVKLGVRVESVATYDQPPSSACERERGRTPPQRSENPLATTFIPAWTALLTIMSAVRGPGGATHAGGDQPSGCPLRGVSSTIHPRLSFSHDDGRFVLRPWPSPPFPNLPMETKEAHPRARNQSKPLPPPPRPRCQVSESRNMVRQSRLAEVRRLSDRHRMLNCRTLFFSVSAEAGRHAEPQVRFNDELTRSTFTIHGTRGERAVAADDTHNTAPARERDAATPEVDAEAAVHESAARRGAAGSRGPPGPRGRRRPPAGQHTAAVRDDMRADGRADGAVQRAASQAGEEAAAQEKGSSDAGEGNGDGEDDGGGDGELEKRSFVTLVAPPTSLPAGFAVSTPDGPALPSTMSEVWTVQQEVSPRVSRVTPVIVVPSATTTTTQPDQRATRPPDVPPPATSSSSPVPAPPISTTGLALGANGPQGTTMNPPVPSTVGSSTTAAAPSHALPETGGGTTDMQPTPSTTMTSVGGAATTNPGNKMGMEQDGDGDGEGDGDGDEDGLSPEEECVCKNRSFDVPQVAGLCADCILQGGDMQNNMNLIMKTCDFPTVGYTPARDSIAVNVNVKASRPAGNGTAPAGGAGPRVEAAAGPAVVAAVLALAMGAAVFL</sequence>
<feature type="binding site" evidence="9">
    <location>
        <position position="66"/>
    </location>
    <ligand>
        <name>NAD(+)</name>
        <dbReference type="ChEBI" id="CHEBI:57540"/>
    </ligand>
</feature>
<name>A0A2U3EKP3_PURLI</name>
<accession>A0A2U3EKP3</accession>
<feature type="domain" description="UDP-glucose/GDP-mannose dehydrogenase C-terminal" evidence="11">
    <location>
        <begin position="392"/>
        <end position="486"/>
    </location>
</feature>
<feature type="binding site" evidence="8">
    <location>
        <position position="280"/>
    </location>
    <ligand>
        <name>substrate</name>
    </ligand>
</feature>
<evidence type="ECO:0000256" key="3">
    <source>
        <dbReference type="ARBA" id="ARBA00012954"/>
    </source>
</evidence>
<dbReference type="Pfam" id="PF03720">
    <property type="entry name" value="UDPG_MGDP_dh_C"/>
    <property type="match status" value="1"/>
</dbReference>
<dbReference type="EC" id="1.1.1.22" evidence="3"/>
<evidence type="ECO:0000256" key="7">
    <source>
        <dbReference type="PIRSR" id="PIRSR500134-1"/>
    </source>
</evidence>
<dbReference type="SUPFAM" id="SSF51735">
    <property type="entry name" value="NAD(P)-binding Rossmann-fold domains"/>
    <property type="match status" value="1"/>
</dbReference>
<dbReference type="PANTHER" id="PTHR11374:SF3">
    <property type="entry name" value="UDP-GLUCOSE 6-DEHYDROGENASE"/>
    <property type="match status" value="1"/>
</dbReference>
<dbReference type="InterPro" id="IPR028357">
    <property type="entry name" value="UDPglc_DH_bac"/>
</dbReference>
<feature type="region of interest" description="Disordered" evidence="10">
    <location>
        <begin position="99"/>
        <end position="126"/>
    </location>
</feature>
<evidence type="ECO:0000256" key="2">
    <source>
        <dbReference type="ARBA" id="ARBA00006601"/>
    </source>
</evidence>
<feature type="compositionally biased region" description="Pro residues" evidence="10">
    <location>
        <begin position="483"/>
        <end position="493"/>
    </location>
</feature>
<evidence type="ECO:0000256" key="9">
    <source>
        <dbReference type="PIRSR" id="PIRSR500134-3"/>
    </source>
</evidence>
<organism evidence="12 13">
    <name type="scientific">Purpureocillium lilacinum</name>
    <name type="common">Paecilomyces lilacinus</name>
    <dbReference type="NCBI Taxonomy" id="33203"/>
    <lineage>
        <taxon>Eukaryota</taxon>
        <taxon>Fungi</taxon>
        <taxon>Dikarya</taxon>
        <taxon>Ascomycota</taxon>
        <taxon>Pezizomycotina</taxon>
        <taxon>Sordariomycetes</taxon>
        <taxon>Hypocreomycetidae</taxon>
        <taxon>Hypocreales</taxon>
        <taxon>Ophiocordycipitaceae</taxon>
        <taxon>Purpureocillium</taxon>
    </lineage>
</organism>
<evidence type="ECO:0000256" key="1">
    <source>
        <dbReference type="ARBA" id="ARBA00004701"/>
    </source>
</evidence>
<feature type="compositionally biased region" description="Basic and acidic residues" evidence="10">
    <location>
        <begin position="873"/>
        <end position="884"/>
    </location>
</feature>
<dbReference type="InterPro" id="IPR014026">
    <property type="entry name" value="UDP-Glc/GDP-Man_DH_dimer"/>
</dbReference>
<evidence type="ECO:0000256" key="4">
    <source>
        <dbReference type="ARBA" id="ARBA00023002"/>
    </source>
</evidence>
<feature type="region of interest" description="Disordered" evidence="10">
    <location>
        <begin position="623"/>
        <end position="648"/>
    </location>
</feature>
<dbReference type="InterPro" id="IPR036291">
    <property type="entry name" value="NAD(P)-bd_dom_sf"/>
</dbReference>
<dbReference type="Gene3D" id="1.20.5.100">
    <property type="entry name" value="Cytochrome c1, transmembrane anchor, C-terminal"/>
    <property type="match status" value="1"/>
</dbReference>
<dbReference type="EMBL" id="LCWV01000002">
    <property type="protein sequence ID" value="PWI75073.1"/>
    <property type="molecule type" value="Genomic_DNA"/>
</dbReference>
<keyword evidence="4" id="KW-0560">Oxidoreductase</keyword>
<dbReference type="FunFam" id="1.20.5.100:FF:000001">
    <property type="entry name" value="UDP-glucose 6-dehydrogenase"/>
    <property type="match status" value="1"/>
</dbReference>
<dbReference type="Proteomes" id="UP000245956">
    <property type="component" value="Unassembled WGS sequence"/>
</dbReference>
<dbReference type="InterPro" id="IPR008927">
    <property type="entry name" value="6-PGluconate_DH-like_C_sf"/>
</dbReference>
<feature type="active site" description="Nucleophile" evidence="7">
    <location>
        <position position="336"/>
    </location>
</feature>
<feature type="compositionally biased region" description="Acidic residues" evidence="10">
    <location>
        <begin position="1093"/>
        <end position="1113"/>
    </location>
</feature>
<keyword evidence="5 9" id="KW-0520">NAD</keyword>
<evidence type="ECO:0000313" key="13">
    <source>
        <dbReference type="Proteomes" id="UP000245956"/>
    </source>
</evidence>
<comment type="pathway">
    <text evidence="1">Nucleotide-sugar biosynthesis; UDP-alpha-D-glucuronate biosynthesis; UDP-alpha-D-glucuronate from UDP-alpha-D-glucose: step 1/1.</text>
</comment>
<dbReference type="GO" id="GO:0003979">
    <property type="term" value="F:UDP-glucose 6-dehydrogenase activity"/>
    <property type="evidence" value="ECO:0007669"/>
    <property type="project" value="UniProtKB-EC"/>
</dbReference>
<feature type="region of interest" description="Disordered" evidence="10">
    <location>
        <begin position="479"/>
        <end position="516"/>
    </location>
</feature>
<feature type="compositionally biased region" description="Polar residues" evidence="10">
    <location>
        <begin position="1030"/>
        <end position="1050"/>
    </location>
</feature>
<feature type="region of interest" description="Disordered" evidence="10">
    <location>
        <begin position="980"/>
        <end position="1113"/>
    </location>
</feature>
<feature type="binding site" evidence="8">
    <location>
        <begin position="325"/>
        <end position="329"/>
    </location>
    <ligand>
        <name>substrate</name>
    </ligand>
</feature>
<dbReference type="PANTHER" id="PTHR11374">
    <property type="entry name" value="UDP-GLUCOSE DEHYDROGENASE/UDP-MANNAC DEHYDROGENASE"/>
    <property type="match status" value="1"/>
</dbReference>
<feature type="binding site" evidence="9">
    <location>
        <position position="71"/>
    </location>
    <ligand>
        <name>NAD(+)</name>
        <dbReference type="ChEBI" id="CHEBI:57540"/>
    </ligand>
</feature>
<dbReference type="SUPFAM" id="SSF52413">
    <property type="entry name" value="UDP-glucose/GDP-mannose dehydrogenase C-terminal domain"/>
    <property type="match status" value="1"/>
</dbReference>
<feature type="binding site" evidence="9">
    <location>
        <position position="192"/>
    </location>
    <ligand>
        <name>NAD(+)</name>
        <dbReference type="ChEBI" id="CHEBI:57540"/>
    </ligand>
</feature>
<reference evidence="12 13" key="1">
    <citation type="journal article" date="2016" name="Front. Microbiol.">
        <title>Genome and transcriptome sequences reveal the specific parasitism of the nematophagous Purpureocillium lilacinum 36-1.</title>
        <authorList>
            <person name="Xie J."/>
            <person name="Li S."/>
            <person name="Mo C."/>
            <person name="Xiao X."/>
            <person name="Peng D."/>
            <person name="Wang G."/>
            <person name="Xiao Y."/>
        </authorList>
    </citation>
    <scope>NUCLEOTIDE SEQUENCE [LARGE SCALE GENOMIC DNA]</scope>
    <source>
        <strain evidence="12 13">36-1</strain>
    </source>
</reference>
<dbReference type="Pfam" id="PF00984">
    <property type="entry name" value="UDPG_MGDP_dh"/>
    <property type="match status" value="1"/>
</dbReference>
<dbReference type="Pfam" id="PF03721">
    <property type="entry name" value="UDPG_MGDP_dh_N"/>
    <property type="match status" value="2"/>
</dbReference>
<dbReference type="InterPro" id="IPR036220">
    <property type="entry name" value="UDP-Glc/GDP-Man_DH_C_sf"/>
</dbReference>
<evidence type="ECO:0000256" key="6">
    <source>
        <dbReference type="ARBA" id="ARBA00047473"/>
    </source>
</evidence>
<feature type="compositionally biased region" description="Acidic residues" evidence="10">
    <location>
        <begin position="914"/>
        <end position="924"/>
    </location>
</feature>
<feature type="region of interest" description="Disordered" evidence="10">
    <location>
        <begin position="808"/>
        <end position="952"/>
    </location>
</feature>
<comment type="similarity">
    <text evidence="2">Belongs to the UDP-glucose/GDP-mannose dehydrogenase family.</text>
</comment>
<dbReference type="PIRSF" id="PIRSF500134">
    <property type="entry name" value="UDPglc_DH_bac"/>
    <property type="match status" value="1"/>
</dbReference>
<feature type="binding site" evidence="9">
    <location>
        <position position="339"/>
    </location>
    <ligand>
        <name>NAD(+)</name>
        <dbReference type="ChEBI" id="CHEBI:57540"/>
    </ligand>
</feature>
<dbReference type="Gene3D" id="3.40.50.720">
    <property type="entry name" value="NAD(P)-binding Rossmann-like Domain"/>
    <property type="match status" value="2"/>
</dbReference>
<feature type="binding site" evidence="8">
    <location>
        <position position="333"/>
    </location>
    <ligand>
        <name>substrate</name>
    </ligand>
</feature>
<evidence type="ECO:0000256" key="5">
    <source>
        <dbReference type="ARBA" id="ARBA00023027"/>
    </source>
</evidence>
<feature type="binding site" evidence="8">
    <location>
        <position position="399"/>
    </location>
    <ligand>
        <name>substrate</name>
    </ligand>
</feature>